<comment type="caution">
    <text evidence="1">The sequence shown here is derived from an EMBL/GenBank/DDBJ whole genome shotgun (WGS) entry which is preliminary data.</text>
</comment>
<dbReference type="OrthoDB" id="5103427at2"/>
<sequence length="481" mass="50118">MTKDIIALTGKMPDAWSVVAGLLAGGPELRLRTAGEGAVLQLCDEGGRPLVSVESPVLVQVPGETARLLGPEAATDGDGPVWWVEARASTAVPEAERLAGAFAGRLAGMLGGTVWPPGAGEAAGDGEPVPPGVTAAPAPVAAQPAVDVLTDKAAVVLQDRPVIAMTAWLSDARRATVASDRGLQIVTPHTSRLSFATRSVLFGPPSRWVVQDGEGGYYDGLSGAVLRWRDGAFGPAPGESGETPVAGIFKDTAPTRERQLAVSVRTAHPADDQLVLGGALEAVWQTATGGPPAGWGTAEPVNLPWSRRRLTELAYERAPESTWTVAVGTPERPAVATLRVIRTKEGVEEDITFTAGYGEDEQPPLDALAELAGELVSRHNLVSMLVQLRAAGRDLSVPARLQAPPVPVGFALGAEEIREIGADHARRPPLTVRPAQLGAAARPGFYYPLGDGSSADGWTHLDILMRHLRRTAAPSAEGPGA</sequence>
<reference evidence="1 2" key="1">
    <citation type="journal article" date="2014" name="Genome Announc.">
        <title>Draft Genome Sequence of Streptomyces fradiae ATCC 19609, a Strain Highly Sensitive to Antibiotics.</title>
        <authorList>
            <person name="Bekker O.B."/>
            <person name="Klimina K.M."/>
            <person name="Vatlin A.A."/>
            <person name="Zakharevich N.V."/>
            <person name="Kasianov A.S."/>
            <person name="Danilenko V.N."/>
        </authorList>
    </citation>
    <scope>NUCLEOTIDE SEQUENCE [LARGE SCALE GENOMIC DNA]</scope>
    <source>
        <strain evidence="1 2">ATCC 19609</strain>
    </source>
</reference>
<dbReference type="AlphaFoldDB" id="A0A3M8FEG7"/>
<organism evidence="1 2">
    <name type="scientific">Streptomyces xinghaiensis</name>
    <dbReference type="NCBI Taxonomy" id="1038928"/>
    <lineage>
        <taxon>Bacteria</taxon>
        <taxon>Bacillati</taxon>
        <taxon>Actinomycetota</taxon>
        <taxon>Actinomycetes</taxon>
        <taxon>Kitasatosporales</taxon>
        <taxon>Streptomycetaceae</taxon>
        <taxon>Streptomyces</taxon>
    </lineage>
</organism>
<dbReference type="EMBL" id="JNAD02000001">
    <property type="protein sequence ID" value="RKM98768.1"/>
    <property type="molecule type" value="Genomic_DNA"/>
</dbReference>
<accession>A0A3M8FEG7</accession>
<dbReference type="Pfam" id="PF19674">
    <property type="entry name" value="DUF6177"/>
    <property type="match status" value="1"/>
</dbReference>
<protein>
    <submittedName>
        <fullName evidence="1">Uncharacterized protein</fullName>
    </submittedName>
</protein>
<evidence type="ECO:0000313" key="2">
    <source>
        <dbReference type="Proteomes" id="UP000028058"/>
    </source>
</evidence>
<dbReference type="RefSeq" id="WP_043460023.1">
    <property type="nucleotide sequence ID" value="NZ_CP134822.1"/>
</dbReference>
<evidence type="ECO:0000313" key="1">
    <source>
        <dbReference type="EMBL" id="RKM98768.1"/>
    </source>
</evidence>
<name>A0A3M8FEG7_9ACTN</name>
<proteinExistence type="predicted"/>
<keyword evidence="2" id="KW-1185">Reference proteome</keyword>
<dbReference type="Proteomes" id="UP000028058">
    <property type="component" value="Unassembled WGS sequence"/>
</dbReference>
<dbReference type="InterPro" id="IPR046175">
    <property type="entry name" value="DUF6177"/>
</dbReference>
<gene>
    <name evidence="1" type="ORF">SFRA_000410</name>
</gene>